<dbReference type="PANTHER" id="PTHR34216">
    <property type="match status" value="1"/>
</dbReference>
<evidence type="ECO:0000256" key="1">
    <source>
        <dbReference type="ARBA" id="ARBA00004613"/>
    </source>
</evidence>
<protein>
    <submittedName>
        <fullName evidence="4">Polysaccharide deacetylase</fullName>
    </submittedName>
</protein>
<dbReference type="RefSeq" id="WP_013136043.1">
    <property type="nucleotide sequence ID" value="NC_014166.1"/>
</dbReference>
<dbReference type="HOGENOM" id="CLU_030024_3_1_7"/>
<comment type="subcellular location">
    <subcellularLocation>
        <location evidence="1">Secreted</location>
    </subcellularLocation>
</comment>
<dbReference type="Gene3D" id="3.20.20.370">
    <property type="entry name" value="Glycoside hydrolase/deacetylase"/>
    <property type="match status" value="1"/>
</dbReference>
<dbReference type="InterPro" id="IPR002509">
    <property type="entry name" value="NODB_dom"/>
</dbReference>
<accession>D5V0T6</accession>
<evidence type="ECO:0000313" key="4">
    <source>
        <dbReference type="EMBL" id="ADG93898.1"/>
    </source>
</evidence>
<proteinExistence type="predicted"/>
<dbReference type="eggNOG" id="COG0726">
    <property type="taxonomic scope" value="Bacteria"/>
</dbReference>
<dbReference type="GO" id="GO:0005975">
    <property type="term" value="P:carbohydrate metabolic process"/>
    <property type="evidence" value="ECO:0007669"/>
    <property type="project" value="InterPro"/>
</dbReference>
<dbReference type="OrthoDB" id="9776235at2"/>
<dbReference type="GO" id="GO:0016810">
    <property type="term" value="F:hydrolase activity, acting on carbon-nitrogen (but not peptide) bonds"/>
    <property type="evidence" value="ECO:0007669"/>
    <property type="project" value="InterPro"/>
</dbReference>
<evidence type="ECO:0000259" key="3">
    <source>
        <dbReference type="PROSITE" id="PS51677"/>
    </source>
</evidence>
<evidence type="ECO:0000313" key="5">
    <source>
        <dbReference type="Proteomes" id="UP000000939"/>
    </source>
</evidence>
<dbReference type="EMBL" id="CP001999">
    <property type="protein sequence ID" value="ADG93898.1"/>
    <property type="molecule type" value="Genomic_DNA"/>
</dbReference>
<dbReference type="Pfam" id="PF01522">
    <property type="entry name" value="Polysacc_deac_1"/>
    <property type="match status" value="1"/>
</dbReference>
<dbReference type="GO" id="GO:0005576">
    <property type="term" value="C:extracellular region"/>
    <property type="evidence" value="ECO:0007669"/>
    <property type="project" value="UniProtKB-SubCell"/>
</dbReference>
<dbReference type="SUPFAM" id="SSF88713">
    <property type="entry name" value="Glycoside hydrolase/deacetylase"/>
    <property type="match status" value="1"/>
</dbReference>
<evidence type="ECO:0000256" key="2">
    <source>
        <dbReference type="ARBA" id="ARBA00022729"/>
    </source>
</evidence>
<dbReference type="InterPro" id="IPR051398">
    <property type="entry name" value="Polysacch_Deacetylase"/>
</dbReference>
<dbReference type="Proteomes" id="UP000000939">
    <property type="component" value="Chromosome"/>
</dbReference>
<dbReference type="InterPro" id="IPR011330">
    <property type="entry name" value="Glyco_hydro/deAcase_b/a-brl"/>
</dbReference>
<dbReference type="AlphaFoldDB" id="D5V0T6"/>
<gene>
    <name evidence="4" type="ordered locus">Arnit_2247</name>
</gene>
<keyword evidence="5" id="KW-1185">Reference proteome</keyword>
<keyword evidence="2" id="KW-0732">Signal</keyword>
<feature type="domain" description="NodB homology" evidence="3">
    <location>
        <begin position="58"/>
        <end position="253"/>
    </location>
</feature>
<name>D5V0T6_ARCNC</name>
<dbReference type="PANTHER" id="PTHR34216:SF3">
    <property type="entry name" value="POLY-BETA-1,6-N-ACETYL-D-GLUCOSAMINE N-DEACETYLASE"/>
    <property type="match status" value="1"/>
</dbReference>
<dbReference type="STRING" id="572480.Arnit_2247"/>
<dbReference type="PROSITE" id="PS51677">
    <property type="entry name" value="NODB"/>
    <property type="match status" value="1"/>
</dbReference>
<dbReference type="CDD" id="cd10969">
    <property type="entry name" value="CE4_Ecf1_like_5s"/>
    <property type="match status" value="1"/>
</dbReference>
<organism evidence="4 5">
    <name type="scientific">Arcobacter nitrofigilis (strain ATCC 33309 / DSM 7299 / CCUG 15893 / LMG 7604 / NCTC 12251 / CI)</name>
    <name type="common">Campylobacter nitrofigilis</name>
    <dbReference type="NCBI Taxonomy" id="572480"/>
    <lineage>
        <taxon>Bacteria</taxon>
        <taxon>Pseudomonadati</taxon>
        <taxon>Campylobacterota</taxon>
        <taxon>Epsilonproteobacteria</taxon>
        <taxon>Campylobacterales</taxon>
        <taxon>Arcobacteraceae</taxon>
        <taxon>Arcobacter</taxon>
    </lineage>
</organism>
<sequence length="253" mass="30107">MSVPVLMYHHILSQDSFIASSVKNFDAQMKYLNENGWKSLTSNEFYLYKQGKLKVPKKSLLITFDDGWRDNFIYAYPILKKYNLKATLFVVTQWIEKSSNDIESEYIEKKHNECKKLVLTNPRAVLCTWSELKSMKDVFDIHSHTHTHRDKYFSDIDWTEEFIKSKEMIKKHFRFDEHFLCWPRGKFTKELVKEAIKKDLDILFTTQRGINLPNNNLTEIKRISVKKDAKWLKKNLAIFSNNFLGYLYAKVKP</sequence>
<reference evidence="4 5" key="1">
    <citation type="journal article" date="2010" name="Stand. Genomic Sci.">
        <title>Complete genome sequence of Arcobacter nitrofigilis type strain (CI).</title>
        <authorList>
            <person name="Pati A."/>
            <person name="Gronow S."/>
            <person name="Lapidus A."/>
            <person name="Copeland A."/>
            <person name="Glavina Del Rio T."/>
            <person name="Nolan M."/>
            <person name="Lucas S."/>
            <person name="Tice H."/>
            <person name="Cheng J.F."/>
            <person name="Han C."/>
            <person name="Chertkov O."/>
            <person name="Bruce D."/>
            <person name="Tapia R."/>
            <person name="Goodwin L."/>
            <person name="Pitluck S."/>
            <person name="Liolios K."/>
            <person name="Ivanova N."/>
            <person name="Mavromatis K."/>
            <person name="Chen A."/>
            <person name="Palaniappan K."/>
            <person name="Land M."/>
            <person name="Hauser L."/>
            <person name="Chang Y.J."/>
            <person name="Jeffries C.D."/>
            <person name="Detter J.C."/>
            <person name="Rohde M."/>
            <person name="Goker M."/>
            <person name="Bristow J."/>
            <person name="Eisen J.A."/>
            <person name="Markowitz V."/>
            <person name="Hugenholtz P."/>
            <person name="Klenk H.P."/>
            <person name="Kyrpides N.C."/>
        </authorList>
    </citation>
    <scope>NUCLEOTIDE SEQUENCE [LARGE SCALE GENOMIC DNA]</scope>
    <source>
        <strain evidence="5">ATCC 33309 / DSM 7299 / CCUG 15893 / LMG 7604 / NCTC 12251 / CI</strain>
    </source>
</reference>
<dbReference type="KEGG" id="ant:Arnit_2247"/>